<dbReference type="PANTHER" id="PTHR30055">
    <property type="entry name" value="HTH-TYPE TRANSCRIPTIONAL REGULATOR RUTR"/>
    <property type="match status" value="1"/>
</dbReference>
<dbReference type="InterPro" id="IPR050109">
    <property type="entry name" value="HTH-type_TetR-like_transc_reg"/>
</dbReference>
<accession>A0ABY5PGB4</accession>
<evidence type="ECO:0000256" key="1">
    <source>
        <dbReference type="ARBA" id="ARBA00023015"/>
    </source>
</evidence>
<sequence>MSTTPAATDGSATRERLIGGLALALKERRLVDVTMNDIVRHARVSKRTFYEHFADKEACFIALYREGCDRVAEEQARALRPEQQIGDLITRLTQVYLATMAAEPVIARASLSDIFGGGPACLAVRREQHERFAEGMRSLFAGAAQLQPGAGIRPMTLEMAAAVVGGINELVLREFDAGRGDRLQELAPTVDGLIRSVVLETR</sequence>
<reference evidence="7" key="1">
    <citation type="submission" date="2021-11" db="EMBL/GenBank/DDBJ databases">
        <title>Cultivation dependent microbiological survey of springs from the worlds oldest radium mine currently devoted to the extraction of radon-saturated water.</title>
        <authorList>
            <person name="Kapinusova G."/>
            <person name="Smrhova T."/>
            <person name="Strejcek M."/>
            <person name="Suman J."/>
            <person name="Jani K."/>
            <person name="Pajer P."/>
            <person name="Uhlik O."/>
        </authorList>
    </citation>
    <scope>NUCLEOTIDE SEQUENCE [LARGE SCALE GENOMIC DNA]</scope>
    <source>
        <strain evidence="7">J379</strain>
    </source>
</reference>
<keyword evidence="3" id="KW-0804">Transcription</keyword>
<evidence type="ECO:0000256" key="3">
    <source>
        <dbReference type="ARBA" id="ARBA00023163"/>
    </source>
</evidence>
<proteinExistence type="predicted"/>
<protein>
    <submittedName>
        <fullName evidence="6">TetR/AcrR family transcriptional regulator</fullName>
    </submittedName>
</protein>
<name>A0ABY5PGB4_9ACTN</name>
<keyword evidence="7" id="KW-1185">Reference proteome</keyword>
<dbReference type="PANTHER" id="PTHR30055:SF234">
    <property type="entry name" value="HTH-TYPE TRANSCRIPTIONAL REGULATOR BETI"/>
    <property type="match status" value="1"/>
</dbReference>
<dbReference type="Proteomes" id="UP001058860">
    <property type="component" value="Chromosome"/>
</dbReference>
<dbReference type="Pfam" id="PF00440">
    <property type="entry name" value="TetR_N"/>
    <property type="match status" value="1"/>
</dbReference>
<dbReference type="SUPFAM" id="SSF46689">
    <property type="entry name" value="Homeodomain-like"/>
    <property type="match status" value="1"/>
</dbReference>
<dbReference type="InterPro" id="IPR001647">
    <property type="entry name" value="HTH_TetR"/>
</dbReference>
<evidence type="ECO:0000256" key="2">
    <source>
        <dbReference type="ARBA" id="ARBA00023125"/>
    </source>
</evidence>
<evidence type="ECO:0000313" key="7">
    <source>
        <dbReference type="Proteomes" id="UP001058860"/>
    </source>
</evidence>
<dbReference type="Gene3D" id="1.10.357.10">
    <property type="entry name" value="Tetracycline Repressor, domain 2"/>
    <property type="match status" value="1"/>
</dbReference>
<dbReference type="InterPro" id="IPR009057">
    <property type="entry name" value="Homeodomain-like_sf"/>
</dbReference>
<feature type="domain" description="HTH tetR-type" evidence="5">
    <location>
        <begin position="11"/>
        <end position="71"/>
    </location>
</feature>
<keyword evidence="1" id="KW-0805">Transcription regulation</keyword>
<evidence type="ECO:0000259" key="5">
    <source>
        <dbReference type="PROSITE" id="PS50977"/>
    </source>
</evidence>
<dbReference type="RefSeq" id="WP_353864224.1">
    <property type="nucleotide sequence ID" value="NZ_CP088295.1"/>
</dbReference>
<feature type="DNA-binding region" description="H-T-H motif" evidence="4">
    <location>
        <begin position="34"/>
        <end position="53"/>
    </location>
</feature>
<gene>
    <name evidence="6" type="ORF">LRS13_24170</name>
</gene>
<evidence type="ECO:0000313" key="6">
    <source>
        <dbReference type="EMBL" id="UUY03719.1"/>
    </source>
</evidence>
<organism evidence="6 7">
    <name type="scientific">Svornostia abyssi</name>
    <dbReference type="NCBI Taxonomy" id="2898438"/>
    <lineage>
        <taxon>Bacteria</taxon>
        <taxon>Bacillati</taxon>
        <taxon>Actinomycetota</taxon>
        <taxon>Thermoleophilia</taxon>
        <taxon>Solirubrobacterales</taxon>
        <taxon>Baekduiaceae</taxon>
        <taxon>Svornostia</taxon>
    </lineage>
</organism>
<dbReference type="PROSITE" id="PS50977">
    <property type="entry name" value="HTH_TETR_2"/>
    <property type="match status" value="1"/>
</dbReference>
<evidence type="ECO:0000256" key="4">
    <source>
        <dbReference type="PROSITE-ProRule" id="PRU00335"/>
    </source>
</evidence>
<dbReference type="EMBL" id="CP088295">
    <property type="protein sequence ID" value="UUY03719.1"/>
    <property type="molecule type" value="Genomic_DNA"/>
</dbReference>
<keyword evidence="2 4" id="KW-0238">DNA-binding</keyword>